<gene>
    <name evidence="1" type="ORF">AS888_09435</name>
</gene>
<dbReference type="InterPro" id="IPR036491">
    <property type="entry name" value="YugN-like_sf"/>
</dbReference>
<proteinExistence type="predicted"/>
<protein>
    <recommendedName>
        <fullName evidence="3">YugN-like family protein</fullName>
    </recommendedName>
</protein>
<dbReference type="Gene3D" id="3.30.310.100">
    <property type="entry name" value="YugN-like"/>
    <property type="match status" value="1"/>
</dbReference>
<reference evidence="1 2" key="1">
    <citation type="submission" date="2015-11" db="EMBL/GenBank/DDBJ databases">
        <title>Genome Sequence of Bacillus simplex strain VanAntwerpen2.</title>
        <authorList>
            <person name="Couger M.B."/>
        </authorList>
    </citation>
    <scope>NUCLEOTIDE SEQUENCE [LARGE SCALE GENOMIC DNA]</scope>
    <source>
        <strain evidence="1 2">VanAntwerpen02</strain>
    </source>
</reference>
<dbReference type="Pfam" id="PF08868">
    <property type="entry name" value="YugN"/>
    <property type="match status" value="1"/>
</dbReference>
<keyword evidence="2" id="KW-1185">Reference proteome</keyword>
<evidence type="ECO:0000313" key="1">
    <source>
        <dbReference type="EMBL" id="KWW12575.1"/>
    </source>
</evidence>
<evidence type="ECO:0008006" key="3">
    <source>
        <dbReference type="Google" id="ProtNLM"/>
    </source>
</evidence>
<accession>A0A125QR66</accession>
<organism evidence="1 2">
    <name type="scientific">Peribacillus simplex</name>
    <dbReference type="NCBI Taxonomy" id="1478"/>
    <lineage>
        <taxon>Bacteria</taxon>
        <taxon>Bacillati</taxon>
        <taxon>Bacillota</taxon>
        <taxon>Bacilli</taxon>
        <taxon>Bacillales</taxon>
        <taxon>Bacillaceae</taxon>
        <taxon>Peribacillus</taxon>
    </lineage>
</organism>
<evidence type="ECO:0000313" key="2">
    <source>
        <dbReference type="Proteomes" id="UP000064189"/>
    </source>
</evidence>
<dbReference type="AlphaFoldDB" id="A0A125QR66"/>
<comment type="caution">
    <text evidence="1">The sequence shown here is derived from an EMBL/GenBank/DDBJ whole genome shotgun (WGS) entry which is preliminary data.</text>
</comment>
<dbReference type="EMBL" id="LNNH01000046">
    <property type="protein sequence ID" value="KWW12575.1"/>
    <property type="molecule type" value="Genomic_DNA"/>
</dbReference>
<dbReference type="RefSeq" id="WP_061143899.1">
    <property type="nucleotide sequence ID" value="NZ_LNNH01000046.1"/>
</dbReference>
<dbReference type="InterPro" id="IPR014967">
    <property type="entry name" value="Uncharacterised_YugN-like"/>
</dbReference>
<dbReference type="Proteomes" id="UP000064189">
    <property type="component" value="Unassembled WGS sequence"/>
</dbReference>
<sequence>MIKISSELEGKTFGLFDLETKLKPEGYVIGGGWDYDHGSFDYKMDDSDGYQFLRVPFKAIDGSLDKDGAMVEILQPFLLSHKYEDGIDDEGNIGNLSASFNQFAEPEDPDAEFPENYISYGKSLVRDLEKLLLP</sequence>
<dbReference type="SUPFAM" id="SSF160755">
    <property type="entry name" value="YugN-like"/>
    <property type="match status" value="1"/>
</dbReference>
<name>A0A125QR66_9BACI</name>